<keyword evidence="3" id="KW-0238">DNA-binding</keyword>
<evidence type="ECO:0000256" key="4">
    <source>
        <dbReference type="ARBA" id="ARBA00023163"/>
    </source>
</evidence>
<dbReference type="EMBL" id="BOCI01000495">
    <property type="protein sequence ID" value="GHW02153.1"/>
    <property type="molecule type" value="Genomic_DNA"/>
</dbReference>
<evidence type="ECO:0000256" key="2">
    <source>
        <dbReference type="ARBA" id="ARBA00023015"/>
    </source>
</evidence>
<protein>
    <recommendedName>
        <fullName evidence="5">HTH lysR-type domain-containing protein</fullName>
    </recommendedName>
</protein>
<keyword evidence="2" id="KW-0805">Transcription regulation</keyword>
<dbReference type="Gene3D" id="1.10.10.10">
    <property type="entry name" value="Winged helix-like DNA-binding domain superfamily/Winged helix DNA-binding domain"/>
    <property type="match status" value="1"/>
</dbReference>
<organism evidence="6 7">
    <name type="scientific">Lactobacillus nasalidis</name>
    <dbReference type="NCBI Taxonomy" id="2797258"/>
    <lineage>
        <taxon>Bacteria</taxon>
        <taxon>Bacillati</taxon>
        <taxon>Bacillota</taxon>
        <taxon>Bacilli</taxon>
        <taxon>Lactobacillales</taxon>
        <taxon>Lactobacillaceae</taxon>
        <taxon>Lactobacillus</taxon>
    </lineage>
</organism>
<dbReference type="SUPFAM" id="SSF53850">
    <property type="entry name" value="Periplasmic binding protein-like II"/>
    <property type="match status" value="1"/>
</dbReference>
<dbReference type="Proteomes" id="UP000616547">
    <property type="component" value="Unassembled WGS sequence"/>
</dbReference>
<evidence type="ECO:0000313" key="7">
    <source>
        <dbReference type="Proteomes" id="UP000616547"/>
    </source>
</evidence>
<proteinExistence type="inferred from homology"/>
<keyword evidence="7" id="KW-1185">Reference proteome</keyword>
<reference evidence="7" key="1">
    <citation type="submission" date="2021-01" db="EMBL/GenBank/DDBJ databases">
        <title>Draft genome sequence of Nasalis larvatus strain YZ03.</title>
        <authorList>
            <person name="Suzuki-Hashido N."/>
            <person name="Tsuchida S."/>
            <person name="Hayakawa T."/>
        </authorList>
    </citation>
    <scope>NUCLEOTIDE SEQUENCE [LARGE SCALE GENOMIC DNA]</scope>
    <source>
        <strain evidence="7">YZ03</strain>
    </source>
</reference>
<dbReference type="PROSITE" id="PS50931">
    <property type="entry name" value="HTH_LYSR"/>
    <property type="match status" value="1"/>
</dbReference>
<dbReference type="PRINTS" id="PR00039">
    <property type="entry name" value="HTHLYSR"/>
</dbReference>
<evidence type="ECO:0000259" key="5">
    <source>
        <dbReference type="PROSITE" id="PS50931"/>
    </source>
</evidence>
<evidence type="ECO:0000256" key="1">
    <source>
        <dbReference type="ARBA" id="ARBA00009437"/>
    </source>
</evidence>
<evidence type="ECO:0000256" key="3">
    <source>
        <dbReference type="ARBA" id="ARBA00023125"/>
    </source>
</evidence>
<keyword evidence="4" id="KW-0804">Transcription</keyword>
<dbReference type="SUPFAM" id="SSF46785">
    <property type="entry name" value="Winged helix' DNA-binding domain"/>
    <property type="match status" value="1"/>
</dbReference>
<dbReference type="InterPro" id="IPR000847">
    <property type="entry name" value="LysR_HTH_N"/>
</dbReference>
<dbReference type="RefSeq" id="WP_201331402.1">
    <property type="nucleotide sequence ID" value="NZ_BOCG01000507.1"/>
</dbReference>
<name>A0ABQ3W6H0_9LACO</name>
<comment type="caution">
    <text evidence="6">The sequence shown here is derived from an EMBL/GenBank/DDBJ whole genome shotgun (WGS) entry which is preliminary data.</text>
</comment>
<comment type="similarity">
    <text evidence="1">Belongs to the LysR transcriptional regulatory family.</text>
</comment>
<dbReference type="Pfam" id="PF03466">
    <property type="entry name" value="LysR_substrate"/>
    <property type="match status" value="1"/>
</dbReference>
<sequence length="295" mass="33095">MYLEHLTTFVNLAETLNFSKTAINLNMSQSSVSQAIASIEKQLGVSLFYRSRKAVSLTPAGRDFYDRIKPWLNEYNKSVQHVQQVQAQQQMNLTIGYSGTPYENTVIPQLVREFCKEHPQISVFLENYAHKELKEHLAHGNCDLIFTMPDIIDGNDNFKYSSLLVGYYCLIIPKESKALPTPVDLSALGQGRLIFSDHRWCPPTQDQLQKEISKSNPSLNLAYANNIATAHAMVKAHLGWGIWANFVSDPNDDDLVKLPLATNIIPDYGVAILKQGSPRAAKQFVSWLEKTGLPG</sequence>
<dbReference type="Gene3D" id="3.40.190.290">
    <property type="match status" value="1"/>
</dbReference>
<accession>A0ABQ3W6H0</accession>
<dbReference type="InterPro" id="IPR036388">
    <property type="entry name" value="WH-like_DNA-bd_sf"/>
</dbReference>
<dbReference type="InterPro" id="IPR036390">
    <property type="entry name" value="WH_DNA-bd_sf"/>
</dbReference>
<dbReference type="InterPro" id="IPR005119">
    <property type="entry name" value="LysR_subst-bd"/>
</dbReference>
<evidence type="ECO:0000313" key="6">
    <source>
        <dbReference type="EMBL" id="GHW02153.1"/>
    </source>
</evidence>
<gene>
    <name evidence="6" type="ORF">lacNasYZ03_18400</name>
</gene>
<dbReference type="Pfam" id="PF00126">
    <property type="entry name" value="HTH_1"/>
    <property type="match status" value="1"/>
</dbReference>
<dbReference type="CDD" id="cd05466">
    <property type="entry name" value="PBP2_LTTR_substrate"/>
    <property type="match status" value="1"/>
</dbReference>
<dbReference type="PANTHER" id="PTHR30126">
    <property type="entry name" value="HTH-TYPE TRANSCRIPTIONAL REGULATOR"/>
    <property type="match status" value="1"/>
</dbReference>
<feature type="domain" description="HTH lysR-type" evidence="5">
    <location>
        <begin position="1"/>
        <end position="58"/>
    </location>
</feature>